<accession>A0A1I7V6M2</accession>
<feature type="signal peptide" evidence="3">
    <location>
        <begin position="1"/>
        <end position="17"/>
    </location>
</feature>
<comment type="subcellular location">
    <subcellularLocation>
        <location evidence="1">Secreted</location>
    </subcellularLocation>
</comment>
<organism evidence="4 5">
    <name type="scientific">Loa loa</name>
    <name type="common">Eye worm</name>
    <name type="synonym">Filaria loa</name>
    <dbReference type="NCBI Taxonomy" id="7209"/>
    <lineage>
        <taxon>Eukaryota</taxon>
        <taxon>Metazoa</taxon>
        <taxon>Ecdysozoa</taxon>
        <taxon>Nematoda</taxon>
        <taxon>Chromadorea</taxon>
        <taxon>Rhabditida</taxon>
        <taxon>Spirurina</taxon>
        <taxon>Spiruromorpha</taxon>
        <taxon>Filarioidea</taxon>
        <taxon>Onchocercidae</taxon>
        <taxon>Loa</taxon>
    </lineage>
</organism>
<dbReference type="GO" id="GO:0006644">
    <property type="term" value="P:phospholipid metabolic process"/>
    <property type="evidence" value="ECO:0007669"/>
    <property type="project" value="InterPro"/>
</dbReference>
<evidence type="ECO:0000256" key="2">
    <source>
        <dbReference type="ARBA" id="ARBA00022525"/>
    </source>
</evidence>
<dbReference type="GO" id="GO:0004623">
    <property type="term" value="F:phospholipase A2 activity"/>
    <property type="evidence" value="ECO:0007669"/>
    <property type="project" value="InterPro"/>
</dbReference>
<dbReference type="GO" id="GO:0050482">
    <property type="term" value="P:arachidonate secretion"/>
    <property type="evidence" value="ECO:0007669"/>
    <property type="project" value="InterPro"/>
</dbReference>
<keyword evidence="4" id="KW-1185">Reference proteome</keyword>
<protein>
    <submittedName>
        <fullName evidence="5">Phospholipase A(2)</fullName>
    </submittedName>
</protein>
<proteinExistence type="predicted"/>
<dbReference type="PANTHER" id="PTHR34228">
    <property type="entry name" value="PROTEIN CBG09474-RELATED"/>
    <property type="match status" value="1"/>
</dbReference>
<keyword evidence="2" id="KW-0964">Secreted</keyword>
<evidence type="ECO:0000256" key="3">
    <source>
        <dbReference type="SAM" id="SignalP"/>
    </source>
</evidence>
<sequence length="164" mass="18666">MWLFIAMILAHGICVSCIESPFDPMLLYQTTTVSYQDEVVSNVTVENIKDGDNTSADNNDKNNGVVTWECGVDFLTKFISESKIDRNCPRLKRLINQCCIEHDNCYNEQRGRTYCDDIFCACLDVATKSNQVCHKRYGKSFCALVRNFGEYAYNNAGCYLNCTK</sequence>
<dbReference type="InterPro" id="IPR036444">
    <property type="entry name" value="PLipase_A2_dom_sf"/>
</dbReference>
<feature type="chain" id="PRO_5009309848" evidence="3">
    <location>
        <begin position="18"/>
        <end position="164"/>
    </location>
</feature>
<dbReference type="InterPro" id="IPR033113">
    <property type="entry name" value="PLA2_histidine"/>
</dbReference>
<dbReference type="AlphaFoldDB" id="A0A1I7V6M2"/>
<dbReference type="PROSITE" id="PS00118">
    <property type="entry name" value="PA2_HIS"/>
    <property type="match status" value="1"/>
</dbReference>
<name>A0A1I7V6M2_LOALO</name>
<dbReference type="PANTHER" id="PTHR34228:SF3">
    <property type="entry name" value="PHOSPHOLIPASE A2-LIKE PROTEIN Y52B11A.8"/>
    <property type="match status" value="1"/>
</dbReference>
<dbReference type="eggNOG" id="ENOG502SUNX">
    <property type="taxonomic scope" value="Eukaryota"/>
</dbReference>
<keyword evidence="3" id="KW-0732">Signal</keyword>
<dbReference type="Proteomes" id="UP000095285">
    <property type="component" value="Unassembled WGS sequence"/>
</dbReference>
<evidence type="ECO:0000313" key="4">
    <source>
        <dbReference type="Proteomes" id="UP000095285"/>
    </source>
</evidence>
<evidence type="ECO:0000313" key="5">
    <source>
        <dbReference type="WBParaSite" id="EN70_10452"/>
    </source>
</evidence>
<dbReference type="InterPro" id="IPR053322">
    <property type="entry name" value="PLA2-like"/>
</dbReference>
<reference evidence="5" key="2">
    <citation type="submission" date="2016-11" db="UniProtKB">
        <authorList>
            <consortium name="WormBaseParasite"/>
        </authorList>
    </citation>
    <scope>IDENTIFICATION</scope>
</reference>
<reference evidence="4" key="1">
    <citation type="submission" date="2012-04" db="EMBL/GenBank/DDBJ databases">
        <title>The Genome Sequence of Loa loa.</title>
        <authorList>
            <consortium name="The Broad Institute Genome Sequencing Platform"/>
            <consortium name="Broad Institute Genome Sequencing Center for Infectious Disease"/>
            <person name="Nutman T.B."/>
            <person name="Fink D.L."/>
            <person name="Russ C."/>
            <person name="Young S."/>
            <person name="Zeng Q."/>
            <person name="Gargeya S."/>
            <person name="Alvarado L."/>
            <person name="Berlin A."/>
            <person name="Chapman S.B."/>
            <person name="Chen Z."/>
            <person name="Freedman E."/>
            <person name="Gellesch M."/>
            <person name="Goldberg J."/>
            <person name="Griggs A."/>
            <person name="Gujja S."/>
            <person name="Heilman E.R."/>
            <person name="Heiman D."/>
            <person name="Howarth C."/>
            <person name="Mehta T."/>
            <person name="Neiman D."/>
            <person name="Pearson M."/>
            <person name="Roberts A."/>
            <person name="Saif S."/>
            <person name="Shea T."/>
            <person name="Shenoy N."/>
            <person name="Sisk P."/>
            <person name="Stolte C."/>
            <person name="Sykes S."/>
            <person name="White J."/>
            <person name="Yandava C."/>
            <person name="Haas B."/>
            <person name="Henn M.R."/>
            <person name="Nusbaum C."/>
            <person name="Birren B."/>
        </authorList>
    </citation>
    <scope>NUCLEOTIDE SEQUENCE [LARGE SCALE GENOMIC DNA]</scope>
</reference>
<dbReference type="GO" id="GO:0005576">
    <property type="term" value="C:extracellular region"/>
    <property type="evidence" value="ECO:0007669"/>
    <property type="project" value="UniProtKB-SubCell"/>
</dbReference>
<evidence type="ECO:0000256" key="1">
    <source>
        <dbReference type="ARBA" id="ARBA00004613"/>
    </source>
</evidence>
<dbReference type="SUPFAM" id="SSF48619">
    <property type="entry name" value="Phospholipase A2, PLA2"/>
    <property type="match status" value="1"/>
</dbReference>
<dbReference type="WBParaSite" id="EN70_10452">
    <property type="protein sequence ID" value="EN70_10452"/>
    <property type="gene ID" value="EN70_10452"/>
</dbReference>